<dbReference type="GO" id="GO:0000981">
    <property type="term" value="F:DNA-binding transcription factor activity, RNA polymerase II-specific"/>
    <property type="evidence" value="ECO:0007669"/>
    <property type="project" value="TreeGrafter"/>
</dbReference>
<dbReference type="GO" id="GO:0005667">
    <property type="term" value="C:transcription regulator complex"/>
    <property type="evidence" value="ECO:0007669"/>
    <property type="project" value="TreeGrafter"/>
</dbReference>
<evidence type="ECO:0000313" key="8">
    <source>
        <dbReference type="EMBL" id="CAD8718084.1"/>
    </source>
</evidence>
<evidence type="ECO:0000256" key="4">
    <source>
        <dbReference type="ARBA" id="ARBA00022833"/>
    </source>
</evidence>
<dbReference type="PANTHER" id="PTHR14003">
    <property type="entry name" value="TRANSCRIPTIONAL REPRESSOR PROTEIN YY"/>
    <property type="match status" value="1"/>
</dbReference>
<dbReference type="Pfam" id="PF00096">
    <property type="entry name" value="zf-C2H2"/>
    <property type="match status" value="2"/>
</dbReference>
<dbReference type="SUPFAM" id="SSF57667">
    <property type="entry name" value="beta-beta-alpha zinc fingers"/>
    <property type="match status" value="2"/>
</dbReference>
<evidence type="ECO:0000256" key="3">
    <source>
        <dbReference type="ARBA" id="ARBA00022771"/>
    </source>
</evidence>
<evidence type="ECO:0000256" key="6">
    <source>
        <dbReference type="SAM" id="MobiDB-lite"/>
    </source>
</evidence>
<dbReference type="EMBL" id="HBFD01004085">
    <property type="protein sequence ID" value="CAD8718084.1"/>
    <property type="molecule type" value="Transcribed_RNA"/>
</dbReference>
<gene>
    <name evidence="8" type="ORF">CNEB1095_LOCUS2662</name>
</gene>
<proteinExistence type="predicted"/>
<dbReference type="GO" id="GO:0000785">
    <property type="term" value="C:chromatin"/>
    <property type="evidence" value="ECO:0007669"/>
    <property type="project" value="TreeGrafter"/>
</dbReference>
<evidence type="ECO:0000259" key="7">
    <source>
        <dbReference type="PROSITE" id="PS50157"/>
    </source>
</evidence>
<dbReference type="PANTHER" id="PTHR14003:SF19">
    <property type="entry name" value="YY2 TRANSCRIPTION FACTOR"/>
    <property type="match status" value="1"/>
</dbReference>
<keyword evidence="2" id="KW-0677">Repeat</keyword>
<protein>
    <recommendedName>
        <fullName evidence="7">C2H2-type domain-containing protein</fullName>
    </recommendedName>
</protein>
<name>A0A7S0SVN0_9STRA</name>
<dbReference type="PROSITE" id="PS50157">
    <property type="entry name" value="ZINC_FINGER_C2H2_2"/>
    <property type="match status" value="3"/>
</dbReference>
<dbReference type="Gene3D" id="3.30.160.60">
    <property type="entry name" value="Classic Zinc Finger"/>
    <property type="match status" value="3"/>
</dbReference>
<feature type="compositionally biased region" description="Acidic residues" evidence="6">
    <location>
        <begin position="81"/>
        <end position="90"/>
    </location>
</feature>
<keyword evidence="3 5" id="KW-0863">Zinc-finger</keyword>
<dbReference type="GO" id="GO:0000978">
    <property type="term" value="F:RNA polymerase II cis-regulatory region sequence-specific DNA binding"/>
    <property type="evidence" value="ECO:0007669"/>
    <property type="project" value="TreeGrafter"/>
</dbReference>
<dbReference type="FunFam" id="3.30.160.60:FF:001049">
    <property type="entry name" value="zinc finger protein 319"/>
    <property type="match status" value="1"/>
</dbReference>
<reference evidence="8" key="1">
    <citation type="submission" date="2021-01" db="EMBL/GenBank/DDBJ databases">
        <authorList>
            <person name="Corre E."/>
            <person name="Pelletier E."/>
            <person name="Niang G."/>
            <person name="Scheremetjew M."/>
            <person name="Finn R."/>
            <person name="Kale V."/>
            <person name="Holt S."/>
            <person name="Cochrane G."/>
            <person name="Meng A."/>
            <person name="Brown T."/>
            <person name="Cohen L."/>
        </authorList>
    </citation>
    <scope>NUCLEOTIDE SEQUENCE</scope>
    <source>
        <strain evidence="8">UTEXLB2642</strain>
    </source>
</reference>
<dbReference type="GO" id="GO:0008270">
    <property type="term" value="F:zinc ion binding"/>
    <property type="evidence" value="ECO:0007669"/>
    <property type="project" value="UniProtKB-KW"/>
</dbReference>
<evidence type="ECO:0000256" key="2">
    <source>
        <dbReference type="ARBA" id="ARBA00022737"/>
    </source>
</evidence>
<accession>A0A7S0SVN0</accession>
<keyword evidence="4" id="KW-0862">Zinc</keyword>
<dbReference type="AlphaFoldDB" id="A0A7S0SVN0"/>
<dbReference type="InterPro" id="IPR036236">
    <property type="entry name" value="Znf_C2H2_sf"/>
</dbReference>
<keyword evidence="1" id="KW-0479">Metal-binding</keyword>
<dbReference type="SMART" id="SM00355">
    <property type="entry name" value="ZnF_C2H2"/>
    <property type="match status" value="3"/>
</dbReference>
<feature type="region of interest" description="Disordered" evidence="6">
    <location>
        <begin position="53"/>
        <end position="95"/>
    </location>
</feature>
<feature type="domain" description="C2H2-type" evidence="7">
    <location>
        <begin position="129"/>
        <end position="156"/>
    </location>
</feature>
<dbReference type="GO" id="GO:0031519">
    <property type="term" value="C:PcG protein complex"/>
    <property type="evidence" value="ECO:0007669"/>
    <property type="project" value="TreeGrafter"/>
</dbReference>
<sequence>MAQTNNGMIGMWSYPVHESMMKKTTSQQQQRPLPIPNLPNAVPTVFNNGVNMGMMNGLQLPPQNRPPINQQERNGSNEDGSSGEENEDGTEPSGNGEVLHCMFPGCLKEFSSRWSLTRHTRTHTGERPFRCGVCAKEFVQKCSLKRHEQTHSQEKQWLCDFPNCGKRFKLKEYLDVHKRTHVKVEPDPLPAEEDDPVVQDAADAAGALIDQLRQRFVRMSVRHHEQLFAHQQKELQLTQALKECASFLDEALSLLANTSTSEVPAHLLSASMKFSSKSLNGFDVDGPM</sequence>
<organism evidence="8">
    <name type="scientific">Chromulina nebulosa</name>
    <dbReference type="NCBI Taxonomy" id="96789"/>
    <lineage>
        <taxon>Eukaryota</taxon>
        <taxon>Sar</taxon>
        <taxon>Stramenopiles</taxon>
        <taxon>Ochrophyta</taxon>
        <taxon>Chrysophyceae</taxon>
        <taxon>Chromulinales</taxon>
        <taxon>Chromulinaceae</taxon>
        <taxon>Chromulina</taxon>
    </lineage>
</organism>
<dbReference type="InterPro" id="IPR013087">
    <property type="entry name" value="Znf_C2H2_type"/>
</dbReference>
<feature type="domain" description="C2H2-type" evidence="7">
    <location>
        <begin position="99"/>
        <end position="128"/>
    </location>
</feature>
<evidence type="ECO:0000256" key="5">
    <source>
        <dbReference type="PROSITE-ProRule" id="PRU00042"/>
    </source>
</evidence>
<feature type="domain" description="C2H2-type" evidence="7">
    <location>
        <begin position="157"/>
        <end position="186"/>
    </location>
</feature>
<evidence type="ECO:0000256" key="1">
    <source>
        <dbReference type="ARBA" id="ARBA00022723"/>
    </source>
</evidence>
<dbReference type="PROSITE" id="PS00028">
    <property type="entry name" value="ZINC_FINGER_C2H2_1"/>
    <property type="match status" value="3"/>
</dbReference>